<dbReference type="Gene3D" id="1.10.260.40">
    <property type="entry name" value="lambda repressor-like DNA-binding domains"/>
    <property type="match status" value="1"/>
</dbReference>
<reference evidence="5 6" key="1">
    <citation type="submission" date="2020-09" db="EMBL/GenBank/DDBJ databases">
        <title>Bacillus nautilus sp. nov., Chryseoglobus crepusculi sp. nov, and Psychrobacter noctis sp. nov., isolated from deep-sea sponges from the equatorial Atlantic.</title>
        <authorList>
            <person name="Stennett H.L."/>
            <person name="Williams S.E."/>
        </authorList>
    </citation>
    <scope>NUCLEOTIDE SEQUENCE [LARGE SCALE GENOMIC DNA]</scope>
    <source>
        <strain evidence="5 6">28M-24</strain>
    </source>
</reference>
<gene>
    <name evidence="5" type="ORF">IEG06_06470</name>
</gene>
<name>A0ABR8LSA1_9FLAO</name>
<dbReference type="PROSITE" id="PS50943">
    <property type="entry name" value="HTH_CROC1"/>
    <property type="match status" value="1"/>
</dbReference>
<dbReference type="SUPFAM" id="SSF51306">
    <property type="entry name" value="LexA/Signal peptidase"/>
    <property type="match status" value="1"/>
</dbReference>
<dbReference type="CDD" id="cd06529">
    <property type="entry name" value="S24_LexA-like"/>
    <property type="match status" value="1"/>
</dbReference>
<accession>A0ABR8LSA1</accession>
<keyword evidence="6" id="KW-1185">Reference proteome</keyword>
<dbReference type="InterPro" id="IPR036286">
    <property type="entry name" value="LexA/Signal_pep-like_sf"/>
</dbReference>
<keyword evidence="2" id="KW-0238">DNA-binding</keyword>
<evidence type="ECO:0000313" key="6">
    <source>
        <dbReference type="Proteomes" id="UP000627521"/>
    </source>
</evidence>
<evidence type="ECO:0000313" key="5">
    <source>
        <dbReference type="EMBL" id="MBD3863089.1"/>
    </source>
</evidence>
<comment type="caution">
    <text evidence="5">The sequence shown here is derived from an EMBL/GenBank/DDBJ whole genome shotgun (WGS) entry which is preliminary data.</text>
</comment>
<dbReference type="PANTHER" id="PTHR40661">
    <property type="match status" value="1"/>
</dbReference>
<dbReference type="RefSeq" id="WP_191101171.1">
    <property type="nucleotide sequence ID" value="NZ_JACXXH010000003.1"/>
</dbReference>
<evidence type="ECO:0000259" key="4">
    <source>
        <dbReference type="PROSITE" id="PS50943"/>
    </source>
</evidence>
<dbReference type="Pfam" id="PF00717">
    <property type="entry name" value="Peptidase_S24"/>
    <property type="match status" value="1"/>
</dbReference>
<keyword evidence="3" id="KW-0804">Transcription</keyword>
<evidence type="ECO:0000256" key="3">
    <source>
        <dbReference type="ARBA" id="ARBA00023163"/>
    </source>
</evidence>
<dbReference type="Proteomes" id="UP000627521">
    <property type="component" value="Unassembled WGS sequence"/>
</dbReference>
<dbReference type="Gene3D" id="2.10.109.10">
    <property type="entry name" value="Umud Fragment, subunit A"/>
    <property type="match status" value="1"/>
</dbReference>
<proteinExistence type="predicted"/>
<dbReference type="SUPFAM" id="SSF47413">
    <property type="entry name" value="lambda repressor-like DNA-binding domains"/>
    <property type="match status" value="1"/>
</dbReference>
<dbReference type="InterPro" id="IPR039418">
    <property type="entry name" value="LexA-like"/>
</dbReference>
<dbReference type="InterPro" id="IPR015927">
    <property type="entry name" value="Peptidase_S24_S26A/B/C"/>
</dbReference>
<feature type="domain" description="HTH cro/C1-type" evidence="4">
    <location>
        <begin position="21"/>
        <end position="71"/>
    </location>
</feature>
<organism evidence="5 6">
    <name type="scientific">Olleya marilimosa</name>
    <dbReference type="NCBI Taxonomy" id="272164"/>
    <lineage>
        <taxon>Bacteria</taxon>
        <taxon>Pseudomonadati</taxon>
        <taxon>Bacteroidota</taxon>
        <taxon>Flavobacteriia</taxon>
        <taxon>Flavobacteriales</taxon>
        <taxon>Flavobacteriaceae</taxon>
    </lineage>
</organism>
<evidence type="ECO:0000256" key="1">
    <source>
        <dbReference type="ARBA" id="ARBA00023015"/>
    </source>
</evidence>
<dbReference type="PANTHER" id="PTHR40661:SF3">
    <property type="entry name" value="FELS-1 PROPHAGE TRANSCRIPTIONAL REGULATOR"/>
    <property type="match status" value="1"/>
</dbReference>
<keyword evidence="1" id="KW-0805">Transcription regulation</keyword>
<dbReference type="InterPro" id="IPR001387">
    <property type="entry name" value="Cro/C1-type_HTH"/>
</dbReference>
<dbReference type="InterPro" id="IPR010982">
    <property type="entry name" value="Lambda_DNA-bd_dom_sf"/>
</dbReference>
<evidence type="ECO:0000256" key="2">
    <source>
        <dbReference type="ARBA" id="ARBA00023125"/>
    </source>
</evidence>
<dbReference type="CDD" id="cd00093">
    <property type="entry name" value="HTH_XRE"/>
    <property type="match status" value="1"/>
</dbReference>
<dbReference type="EMBL" id="JACXXH010000003">
    <property type="protein sequence ID" value="MBD3863089.1"/>
    <property type="molecule type" value="Genomic_DNA"/>
</dbReference>
<sequence>MQQIDEKITTIINHFNLNNYAFSKRIGVTGTTIDSIINGRLQKDGTRKKTKPGYDVLNAIIEVFNINPNYLFGKSKIMLNQDLPNNPTFSSVPQVISVNQDNTENIIYVPIKARAGYLNGYADAQYIQTLPSFYMPNLTNGTFRCFEVQGHSMVSTFFDGDLVFAKYVEQLEDIKNDQIYVVISKNDGIVLKRVINNTTKDKKLILKSDNKDGNYPDFSINLEDIMEIWHVKMYASKQIAQPVDVYDRLHELETKLIQLQDSVLKKSLKNN</sequence>
<protein>
    <submittedName>
        <fullName evidence="5">Transcriptional regulator</fullName>
    </submittedName>
</protein>